<proteinExistence type="predicted"/>
<dbReference type="GO" id="GO:0051225">
    <property type="term" value="P:spindle assembly"/>
    <property type="evidence" value="ECO:0007669"/>
    <property type="project" value="InterPro"/>
</dbReference>
<keyword evidence="4" id="KW-1185">Reference proteome</keyword>
<gene>
    <name evidence="3" type="ORF">P43SY_002179</name>
</gene>
<dbReference type="GO" id="GO:0005815">
    <property type="term" value="C:microtubule organizing center"/>
    <property type="evidence" value="ECO:0007669"/>
    <property type="project" value="TreeGrafter"/>
</dbReference>
<evidence type="ECO:0008006" key="5">
    <source>
        <dbReference type="Google" id="ProtNLM"/>
    </source>
</evidence>
<name>A0AAD5LHX5_PYTIN</name>
<feature type="region of interest" description="Disordered" evidence="2">
    <location>
        <begin position="163"/>
        <end position="195"/>
    </location>
</feature>
<feature type="region of interest" description="Disordered" evidence="2">
    <location>
        <begin position="345"/>
        <end position="389"/>
    </location>
</feature>
<dbReference type="Proteomes" id="UP001209570">
    <property type="component" value="Unassembled WGS sequence"/>
</dbReference>
<evidence type="ECO:0000256" key="2">
    <source>
        <dbReference type="SAM" id="MobiDB-lite"/>
    </source>
</evidence>
<feature type="compositionally biased region" description="Basic and acidic residues" evidence="2">
    <location>
        <begin position="709"/>
        <end position="726"/>
    </location>
</feature>
<feature type="compositionally biased region" description="Low complexity" evidence="2">
    <location>
        <begin position="370"/>
        <end position="380"/>
    </location>
</feature>
<accession>A0AAD5LHX5</accession>
<evidence type="ECO:0000313" key="4">
    <source>
        <dbReference type="Proteomes" id="UP001209570"/>
    </source>
</evidence>
<dbReference type="PANTHER" id="PTHR19378:SF0">
    <property type="entry name" value="HAUS AUGMIN-LIKE COMPLEX SUBUNIT 3"/>
    <property type="match status" value="1"/>
</dbReference>
<feature type="coiled-coil region" evidence="1">
    <location>
        <begin position="120"/>
        <end position="154"/>
    </location>
</feature>
<reference evidence="3" key="1">
    <citation type="submission" date="2021-12" db="EMBL/GenBank/DDBJ databases">
        <title>Prjna785345.</title>
        <authorList>
            <person name="Rujirawat T."/>
            <person name="Krajaejun T."/>
        </authorList>
    </citation>
    <scope>NUCLEOTIDE SEQUENCE</scope>
    <source>
        <strain evidence="3">Pi057C3</strain>
    </source>
</reference>
<dbReference type="InterPro" id="IPR026206">
    <property type="entry name" value="HAUS3"/>
</dbReference>
<dbReference type="EMBL" id="JAKCXM010000180">
    <property type="protein sequence ID" value="KAJ0399514.1"/>
    <property type="molecule type" value="Genomic_DNA"/>
</dbReference>
<keyword evidence="1" id="KW-0175">Coiled coil</keyword>
<protein>
    <recommendedName>
        <fullName evidence="5">HAUS augmin-like complex subunit 3 N-terminal domain-containing protein</fullName>
    </recommendedName>
</protein>
<dbReference type="AlphaFoldDB" id="A0AAD5LHX5"/>
<dbReference type="PANTHER" id="PTHR19378">
    <property type="entry name" value="GOLGIN- RELATED"/>
    <property type="match status" value="1"/>
</dbReference>
<dbReference type="GO" id="GO:0031023">
    <property type="term" value="P:microtubule organizing center organization"/>
    <property type="evidence" value="ECO:0007669"/>
    <property type="project" value="TreeGrafter"/>
</dbReference>
<feature type="compositionally biased region" description="Low complexity" evidence="2">
    <location>
        <begin position="172"/>
        <end position="189"/>
    </location>
</feature>
<dbReference type="GO" id="GO:0070652">
    <property type="term" value="C:HAUS complex"/>
    <property type="evidence" value="ECO:0007669"/>
    <property type="project" value="InterPro"/>
</dbReference>
<evidence type="ECO:0000256" key="1">
    <source>
        <dbReference type="SAM" id="Coils"/>
    </source>
</evidence>
<organism evidence="3 4">
    <name type="scientific">Pythium insidiosum</name>
    <name type="common">Pythiosis disease agent</name>
    <dbReference type="NCBI Taxonomy" id="114742"/>
    <lineage>
        <taxon>Eukaryota</taxon>
        <taxon>Sar</taxon>
        <taxon>Stramenopiles</taxon>
        <taxon>Oomycota</taxon>
        <taxon>Peronosporomycetes</taxon>
        <taxon>Pythiales</taxon>
        <taxon>Pythiaceae</taxon>
        <taxon>Pythium</taxon>
    </lineage>
</organism>
<comment type="caution">
    <text evidence="3">The sequence shown here is derived from an EMBL/GenBank/DDBJ whole genome shotgun (WGS) entry which is preliminary data.</text>
</comment>
<feature type="region of interest" description="Disordered" evidence="2">
    <location>
        <begin position="705"/>
        <end position="726"/>
    </location>
</feature>
<sequence>MATAPRGYGRAMVDLLASLGYHEAELRADQLEWLFGLPSMRVQAFLDWLLTSIRPRHSVRRQLSGPRDYEIYRALLRGDVGRGLLAGDALQRAELSCEQDWASQSQRRPLAGGDRDAASLDAMDAANSALELEIAALERKLRVAHERNDRLAKLVQRSTLDADCQRRREQQRSSSASTSSFTTVQSQLQRVDRRRRAQRQRALAAAEISPCVDAILHRLAGSLSTASSSAGAIVVSSSSRVHTTPALTLETSHSSQHELVLTALSSSSRGTARDSVAGESLLSVLLQREPSQQQWRTFLFHHSVADIEALEQQNLRALKARIPVIAGTANSTGSDCSRANACGEDVSMASPGPKMPRSRLRAQSADDPMASPTATARHTTAPPPSPWLHDSDPAHLDLREQDATLYNKCCVELDRLRRAFVVAERDALMADIQVARYECALRQLTTSRRLQYQQFQLMSREAIWAKKQILAASVEKYRQQLEDVVRREVPSKLEELADLQMTSVLLHSYEQKLWRQEHRFVQLKDLLGAFQLQHARLRLVHCLLDAERQQVLRLDAMFQTLVRQLNEVVTASELRVEKYDAIRGMESACGTLSDTYINQHDAVAQSIFQRLEALVSGTETSPSHRQHESQRQPTFDELVRLAELKRHNSLSIEESVTQVRDEWKRLLSSKLNTLRQLRVQLFGDSVSSTPMLLPSEVSEAMLSATASKDQTEQPLIHRNEWHKNAT</sequence>
<evidence type="ECO:0000313" key="3">
    <source>
        <dbReference type="EMBL" id="KAJ0399514.1"/>
    </source>
</evidence>
<dbReference type="GO" id="GO:0072686">
    <property type="term" value="C:mitotic spindle"/>
    <property type="evidence" value="ECO:0007669"/>
    <property type="project" value="TreeGrafter"/>
</dbReference>